<protein>
    <recommendedName>
        <fullName evidence="11">SMP-LTD domain-containing protein</fullName>
    </recommendedName>
</protein>
<dbReference type="PROSITE" id="PS51847">
    <property type="entry name" value="SMP"/>
    <property type="match status" value="1"/>
</dbReference>
<organism evidence="12 13">
    <name type="scientific">Ascodesmis nigricans</name>
    <dbReference type="NCBI Taxonomy" id="341454"/>
    <lineage>
        <taxon>Eukaryota</taxon>
        <taxon>Fungi</taxon>
        <taxon>Dikarya</taxon>
        <taxon>Ascomycota</taxon>
        <taxon>Pezizomycotina</taxon>
        <taxon>Pezizomycetes</taxon>
        <taxon>Pezizales</taxon>
        <taxon>Ascodesmidaceae</taxon>
        <taxon>Ascodesmis</taxon>
    </lineage>
</organism>
<feature type="domain" description="SMP-LTD" evidence="11">
    <location>
        <begin position="273"/>
        <end position="464"/>
    </location>
</feature>
<feature type="region of interest" description="Disordered" evidence="9">
    <location>
        <begin position="597"/>
        <end position="692"/>
    </location>
</feature>
<evidence type="ECO:0000256" key="9">
    <source>
        <dbReference type="SAM" id="MobiDB-lite"/>
    </source>
</evidence>
<dbReference type="PANTHER" id="PTHR13466:SF19">
    <property type="entry name" value="NUCLEUS-VACUOLE JUNCTION PROTEIN 2"/>
    <property type="match status" value="1"/>
</dbReference>
<dbReference type="CDD" id="cd21675">
    <property type="entry name" value="SMP_TEX2"/>
    <property type="match status" value="1"/>
</dbReference>
<keyword evidence="6" id="KW-0445">Lipid transport</keyword>
<dbReference type="GO" id="GO:0032865">
    <property type="term" value="C:ERMES complex"/>
    <property type="evidence" value="ECO:0007669"/>
    <property type="project" value="TreeGrafter"/>
</dbReference>
<feature type="compositionally biased region" description="Low complexity" evidence="9">
    <location>
        <begin position="597"/>
        <end position="612"/>
    </location>
</feature>
<feature type="compositionally biased region" description="Polar residues" evidence="9">
    <location>
        <begin position="537"/>
        <end position="548"/>
    </location>
</feature>
<keyword evidence="2" id="KW-0813">Transport</keyword>
<feature type="compositionally biased region" description="Polar residues" evidence="9">
    <location>
        <begin position="639"/>
        <end position="658"/>
    </location>
</feature>
<keyword evidence="13" id="KW-1185">Reference proteome</keyword>
<reference evidence="12 13" key="1">
    <citation type="submission" date="2019-04" db="EMBL/GenBank/DDBJ databases">
        <title>Comparative genomics and transcriptomics to analyze fruiting body development in filamentous ascomycetes.</title>
        <authorList>
            <consortium name="DOE Joint Genome Institute"/>
            <person name="Lutkenhaus R."/>
            <person name="Traeger S."/>
            <person name="Breuer J."/>
            <person name="Kuo A."/>
            <person name="Lipzen A."/>
            <person name="Pangilinan J."/>
            <person name="Dilworth D."/>
            <person name="Sandor L."/>
            <person name="Poggeler S."/>
            <person name="Barry K."/>
            <person name="Grigoriev I.V."/>
            <person name="Nowrousian M."/>
        </authorList>
    </citation>
    <scope>NUCLEOTIDE SEQUENCE [LARGE SCALE GENOMIC DNA]</scope>
    <source>
        <strain evidence="12 13">CBS 389.68</strain>
    </source>
</reference>
<feature type="region of interest" description="Disordered" evidence="9">
    <location>
        <begin position="720"/>
        <end position="862"/>
    </location>
</feature>
<keyword evidence="5 10" id="KW-1133">Transmembrane helix</keyword>
<evidence type="ECO:0000256" key="10">
    <source>
        <dbReference type="SAM" id="Phobius"/>
    </source>
</evidence>
<dbReference type="GO" id="GO:0005789">
    <property type="term" value="C:endoplasmic reticulum membrane"/>
    <property type="evidence" value="ECO:0007669"/>
    <property type="project" value="UniProtKB-SubCell"/>
</dbReference>
<accession>A0A4S2MRW2</accession>
<evidence type="ECO:0000256" key="8">
    <source>
        <dbReference type="ARBA" id="ARBA00023136"/>
    </source>
</evidence>
<feature type="compositionally biased region" description="Polar residues" evidence="9">
    <location>
        <begin position="726"/>
        <end position="737"/>
    </location>
</feature>
<keyword evidence="7" id="KW-0446">Lipid-binding</keyword>
<feature type="region of interest" description="Disordered" evidence="9">
    <location>
        <begin position="475"/>
        <end position="552"/>
    </location>
</feature>
<dbReference type="EMBL" id="ML220146">
    <property type="protein sequence ID" value="TGZ77987.1"/>
    <property type="molecule type" value="Genomic_DNA"/>
</dbReference>
<evidence type="ECO:0000256" key="6">
    <source>
        <dbReference type="ARBA" id="ARBA00023055"/>
    </source>
</evidence>
<dbReference type="GO" id="GO:0015914">
    <property type="term" value="P:phospholipid transport"/>
    <property type="evidence" value="ECO:0007669"/>
    <property type="project" value="TreeGrafter"/>
</dbReference>
<dbReference type="PANTHER" id="PTHR13466">
    <property type="entry name" value="TEX2 PROTEIN-RELATED"/>
    <property type="match status" value="1"/>
</dbReference>
<dbReference type="OrthoDB" id="26740at2759"/>
<evidence type="ECO:0000256" key="7">
    <source>
        <dbReference type="ARBA" id="ARBA00023121"/>
    </source>
</evidence>
<keyword evidence="4" id="KW-0256">Endoplasmic reticulum</keyword>
<dbReference type="Pfam" id="PF15413">
    <property type="entry name" value="PH_11"/>
    <property type="match status" value="1"/>
</dbReference>
<gene>
    <name evidence="12" type="ORF">EX30DRAFT_398079</name>
</gene>
<dbReference type="Proteomes" id="UP000298138">
    <property type="component" value="Unassembled WGS sequence"/>
</dbReference>
<evidence type="ECO:0000256" key="4">
    <source>
        <dbReference type="ARBA" id="ARBA00022824"/>
    </source>
</evidence>
<feature type="compositionally biased region" description="Acidic residues" evidence="9">
    <location>
        <begin position="496"/>
        <end position="517"/>
    </location>
</feature>
<feature type="region of interest" description="Disordered" evidence="9">
    <location>
        <begin position="90"/>
        <end position="110"/>
    </location>
</feature>
<evidence type="ECO:0000256" key="5">
    <source>
        <dbReference type="ARBA" id="ARBA00022989"/>
    </source>
</evidence>
<evidence type="ECO:0000313" key="13">
    <source>
        <dbReference type="Proteomes" id="UP000298138"/>
    </source>
</evidence>
<name>A0A4S2MRW2_9PEZI</name>
<dbReference type="FunCoup" id="A0A4S2MRW2">
    <property type="interactions" value="20"/>
</dbReference>
<feature type="transmembrane region" description="Helical" evidence="10">
    <location>
        <begin position="7"/>
        <end position="32"/>
    </location>
</feature>
<dbReference type="GO" id="GO:0008289">
    <property type="term" value="F:lipid binding"/>
    <property type="evidence" value="ECO:0007669"/>
    <property type="project" value="UniProtKB-KW"/>
</dbReference>
<evidence type="ECO:0000259" key="11">
    <source>
        <dbReference type="PROSITE" id="PS51847"/>
    </source>
</evidence>
<evidence type="ECO:0000256" key="2">
    <source>
        <dbReference type="ARBA" id="ARBA00022448"/>
    </source>
</evidence>
<dbReference type="AlphaFoldDB" id="A0A4S2MRW2"/>
<evidence type="ECO:0000256" key="1">
    <source>
        <dbReference type="ARBA" id="ARBA00004586"/>
    </source>
</evidence>
<comment type="subcellular location">
    <subcellularLocation>
        <location evidence="1">Endoplasmic reticulum membrane</location>
    </subcellularLocation>
</comment>
<evidence type="ECO:0000313" key="12">
    <source>
        <dbReference type="EMBL" id="TGZ77987.1"/>
    </source>
</evidence>
<sequence>MPSLTSLLLVYLLGGLTFIPLVVVALFLHAYLTFPELVKEPPAPPIQLPEDEPSVFKNIQDEKLVRRLTNSADVAAGYFLVTREFVPGGVNGKPPERASPAGNGSPNDSPSVYQSMYRSLFDRKSTPSNASTDSLKPRPKPARNQFYVVLRHGYLMLYDDEEQTEVRHVISLALYTVDIYGGGELIPEGELYIRRNAIRIYRRPDTLDPTDESDAHIPFYLFSEDCSNKEDFYLALVKTQDKVLDDPSIPPKPLRYRQDDVISLVQRLHSSEDHLHMNWINGLIGRVFLSVYKTPEVENFFRAKITKKIARVNKPNFLSDIKLQRIEVGDATPYITNPRLKEMTAEGDFCMGFDVTYSGGFRLEFSTKATMNLGARFKPRDVTLILAVVLKKLSGHAIIRIKPPPSNRLWFAFEKMPRMEMSIEPIVGSRQVAWGPILRIIEGRIREVVAETLVLPYYDDIPFTDTVKQRFRGGIWQQSQRTPEQPPEIRVPDQSPEAETEQLETVSEDVPDFDEDAQSSLDSESGSKIPVDFATDDTMSTSSNSPSVKSLDRKLRANTINAVSPSSPSIGTEAINATAVRPPASDHEDAMSVVTAIRSRSGSSPQSPSPIGTATARGSKAVNGRVIPSELRKKAGDIDSSSMPTLYSRSLESTSPRAMTSLSGGSGGFGSTGSTPNFHHHHHHNRTNTIGFDKTTTAIGTATAAVKKWYNNRKSIIPEDNAELPSATTPTESTFTPRSLPPADIPPPPPSAKVAPINVPKRKNLPPPPIPARKRENRKVPAPPLPARDRNGGSSELLIVAAPESEPGTPIMDDGRGFLRMGVAGSDGSGSAGSWRQDEVDGFYAPESQLRPRVRRAPSDES</sequence>
<dbReference type="GO" id="GO:1990456">
    <property type="term" value="P:mitochondrion-endoplasmic reticulum membrane tethering"/>
    <property type="evidence" value="ECO:0007669"/>
    <property type="project" value="TreeGrafter"/>
</dbReference>
<keyword evidence="3 10" id="KW-0812">Transmembrane</keyword>
<dbReference type="STRING" id="341454.A0A4S2MRW2"/>
<proteinExistence type="predicted"/>
<dbReference type="InterPro" id="IPR031468">
    <property type="entry name" value="SMP_LBD"/>
</dbReference>
<dbReference type="SUPFAM" id="SSF50729">
    <property type="entry name" value="PH domain-like"/>
    <property type="match status" value="1"/>
</dbReference>
<evidence type="ECO:0000256" key="3">
    <source>
        <dbReference type="ARBA" id="ARBA00022692"/>
    </source>
</evidence>
<feature type="compositionally biased region" description="Pro residues" evidence="9">
    <location>
        <begin position="739"/>
        <end position="751"/>
    </location>
</feature>
<dbReference type="InParanoid" id="A0A4S2MRW2"/>
<keyword evidence="8 10" id="KW-0472">Membrane</keyword>